<gene>
    <name evidence="1" type="ORF">FSCG_00475</name>
</gene>
<comment type="caution">
    <text evidence="1">The sequence shown here is derived from an EMBL/GenBank/DDBJ whole genome shotgun (WGS) entry which is preliminary data.</text>
</comment>
<proteinExistence type="predicted"/>
<name>A0A0M1VT00_FUSVC</name>
<dbReference type="Proteomes" id="UP000004925">
    <property type="component" value="Unassembled WGS sequence"/>
</dbReference>
<dbReference type="HOGENOM" id="CLU_3168449_0_0_0"/>
<sequence>MIKFTNFIKDFTEGKQSKIKFKFHMSTKFLDLNKSPYDCLIEDAEDC</sequence>
<evidence type="ECO:0000313" key="1">
    <source>
        <dbReference type="EMBL" id="EEO39762.1"/>
    </source>
</evidence>
<organism evidence="1 2">
    <name type="scientific">Fusobacterium vincentii 4_1_13</name>
    <dbReference type="NCBI Taxonomy" id="469606"/>
    <lineage>
        <taxon>Bacteria</taxon>
        <taxon>Fusobacteriati</taxon>
        <taxon>Fusobacteriota</taxon>
        <taxon>Fusobacteriia</taxon>
        <taxon>Fusobacteriales</taxon>
        <taxon>Fusobacteriaceae</taxon>
        <taxon>Fusobacterium</taxon>
    </lineage>
</organism>
<dbReference type="AlphaFoldDB" id="A0A0M1VT00"/>
<dbReference type="EMBL" id="ACDE02000013">
    <property type="protein sequence ID" value="EEO39762.1"/>
    <property type="molecule type" value="Genomic_DNA"/>
</dbReference>
<evidence type="ECO:0000313" key="2">
    <source>
        <dbReference type="Proteomes" id="UP000004925"/>
    </source>
</evidence>
<protein>
    <submittedName>
        <fullName evidence="1">Uncharacterized protein</fullName>
    </submittedName>
</protein>
<accession>A0A0M1VT00</accession>
<dbReference type="RefSeq" id="WP_008802651.1">
    <property type="nucleotide sequence ID" value="NZ_KQ235735.1"/>
</dbReference>
<reference evidence="1 2" key="1">
    <citation type="submission" date="2011-10" db="EMBL/GenBank/DDBJ databases">
        <title>The Genome Sequence of Fusobacterium sp. 4_1_13.</title>
        <authorList>
            <consortium name="The Broad Institute Genome Sequencing Platform"/>
            <person name="Earl A."/>
            <person name="Ward D."/>
            <person name="Feldgarden M."/>
            <person name="Gevers D."/>
            <person name="Strauss J."/>
            <person name="Ambrose C."/>
            <person name="Allen-Vercoe E."/>
            <person name="Young S.K."/>
            <person name="Zeng Q."/>
            <person name="Gargeya S."/>
            <person name="Fitzgerald M."/>
            <person name="Haas B."/>
            <person name="Abouelleil A."/>
            <person name="Alvarado L."/>
            <person name="Arachchi H.M."/>
            <person name="Berlin A."/>
            <person name="Brown A."/>
            <person name="Chapman S.B."/>
            <person name="Chen Z."/>
            <person name="Dunbar C."/>
            <person name="Freedman E."/>
            <person name="Gearin G."/>
            <person name="Goldberg J."/>
            <person name="Griggs A."/>
            <person name="Gujja S."/>
            <person name="Heiman D."/>
            <person name="Howarth C."/>
            <person name="Larson L."/>
            <person name="Lui A."/>
            <person name="MacDonald P.J."/>
            <person name="Montmayeur A."/>
            <person name="Murphy C."/>
            <person name="Neiman D."/>
            <person name="Pearson M."/>
            <person name="Priest M."/>
            <person name="Roberts A."/>
            <person name="Saif S."/>
            <person name="Shea T."/>
            <person name="Shenoy N."/>
            <person name="Sisk P."/>
            <person name="Stolte C."/>
            <person name="Sykes S."/>
            <person name="Wortman J."/>
            <person name="Nusbaum C."/>
            <person name="Birren B."/>
        </authorList>
    </citation>
    <scope>NUCLEOTIDE SEQUENCE [LARGE SCALE GENOMIC DNA]</scope>
    <source>
        <strain evidence="1 2">4_1_13</strain>
    </source>
</reference>